<organism evidence="1 2">
    <name type="scientific">Azospirillum oryzae</name>
    <dbReference type="NCBI Taxonomy" id="286727"/>
    <lineage>
        <taxon>Bacteria</taxon>
        <taxon>Pseudomonadati</taxon>
        <taxon>Pseudomonadota</taxon>
        <taxon>Alphaproteobacteria</taxon>
        <taxon>Rhodospirillales</taxon>
        <taxon>Azospirillaceae</taxon>
        <taxon>Azospirillum</taxon>
    </lineage>
</organism>
<dbReference type="Gene3D" id="2.30.30.240">
    <property type="entry name" value="PRC-barrel domain"/>
    <property type="match status" value="1"/>
</dbReference>
<accession>A0A1X7GZ92</accession>
<sequence length="165" mass="17144">MDHRRLSLRMPLPSLSALAILPVLALPVLALGACASSDMGGVPSAEVATKPPVELVGLTVQTPDGRRILGNVSDLVIAPSNRVEQAIVTVGAPRYPNEHKVMVSSDNLRYARNRQAVILTGMTAEDFAALPPIAGSDRMVSLGSSGGLPITGTAPTNWAGATKSR</sequence>
<dbReference type="InterPro" id="IPR011033">
    <property type="entry name" value="PRC_barrel-like_sf"/>
</dbReference>
<evidence type="ECO:0000313" key="2">
    <source>
        <dbReference type="Proteomes" id="UP000192936"/>
    </source>
</evidence>
<dbReference type="AlphaFoldDB" id="A0A1X7GZ92"/>
<dbReference type="PROSITE" id="PS51257">
    <property type="entry name" value="PROKAR_LIPOPROTEIN"/>
    <property type="match status" value="1"/>
</dbReference>
<evidence type="ECO:0008006" key="3">
    <source>
        <dbReference type="Google" id="ProtNLM"/>
    </source>
</evidence>
<dbReference type="RefSeq" id="WP_085089522.1">
    <property type="nucleotide sequence ID" value="NZ_FXAK01000007.1"/>
</dbReference>
<reference evidence="1 2" key="1">
    <citation type="submission" date="2017-04" db="EMBL/GenBank/DDBJ databases">
        <authorList>
            <person name="Afonso C.L."/>
            <person name="Miller P.J."/>
            <person name="Scott M.A."/>
            <person name="Spackman E."/>
            <person name="Goraichik I."/>
            <person name="Dimitrov K.M."/>
            <person name="Suarez D.L."/>
            <person name="Swayne D.E."/>
        </authorList>
    </citation>
    <scope>NUCLEOTIDE SEQUENCE [LARGE SCALE GENOMIC DNA]</scope>
    <source>
        <strain evidence="1 2">A2P</strain>
    </source>
</reference>
<dbReference type="SUPFAM" id="SSF50346">
    <property type="entry name" value="PRC-barrel domain"/>
    <property type="match status" value="1"/>
</dbReference>
<dbReference type="EMBL" id="FXAK01000007">
    <property type="protein sequence ID" value="SMF77079.1"/>
    <property type="molecule type" value="Genomic_DNA"/>
</dbReference>
<evidence type="ECO:0000313" key="1">
    <source>
        <dbReference type="EMBL" id="SMF77079.1"/>
    </source>
</evidence>
<dbReference type="Proteomes" id="UP000192936">
    <property type="component" value="Unassembled WGS sequence"/>
</dbReference>
<gene>
    <name evidence="1" type="ORF">SAMN02982917_4644</name>
</gene>
<proteinExistence type="predicted"/>
<protein>
    <recommendedName>
        <fullName evidence="3">PRC-barrel domain-containing protein</fullName>
    </recommendedName>
</protein>
<name>A0A1X7GZ92_9PROT</name>